<dbReference type="EMBL" id="QJKJ01006271">
    <property type="protein sequence ID" value="RDX87295.1"/>
    <property type="molecule type" value="Genomic_DNA"/>
</dbReference>
<reference evidence="2" key="1">
    <citation type="submission" date="2018-05" db="EMBL/GenBank/DDBJ databases">
        <title>Draft genome of Mucuna pruriens seed.</title>
        <authorList>
            <person name="Nnadi N.E."/>
            <person name="Vos R."/>
            <person name="Hasami M.H."/>
            <person name="Devisetty U.K."/>
            <person name="Aguiy J.C."/>
        </authorList>
    </citation>
    <scope>NUCLEOTIDE SEQUENCE [LARGE SCALE GENOMIC DNA]</scope>
    <source>
        <strain evidence="2">JCA_2017</strain>
    </source>
</reference>
<evidence type="ECO:0000313" key="2">
    <source>
        <dbReference type="EMBL" id="RDX87295.1"/>
    </source>
</evidence>
<organism evidence="2 3">
    <name type="scientific">Mucuna pruriens</name>
    <name type="common">Velvet bean</name>
    <name type="synonym">Dolichos pruriens</name>
    <dbReference type="NCBI Taxonomy" id="157652"/>
    <lineage>
        <taxon>Eukaryota</taxon>
        <taxon>Viridiplantae</taxon>
        <taxon>Streptophyta</taxon>
        <taxon>Embryophyta</taxon>
        <taxon>Tracheophyta</taxon>
        <taxon>Spermatophyta</taxon>
        <taxon>Magnoliopsida</taxon>
        <taxon>eudicotyledons</taxon>
        <taxon>Gunneridae</taxon>
        <taxon>Pentapetalae</taxon>
        <taxon>rosids</taxon>
        <taxon>fabids</taxon>
        <taxon>Fabales</taxon>
        <taxon>Fabaceae</taxon>
        <taxon>Papilionoideae</taxon>
        <taxon>50 kb inversion clade</taxon>
        <taxon>NPAAA clade</taxon>
        <taxon>indigoferoid/millettioid clade</taxon>
        <taxon>Phaseoleae</taxon>
        <taxon>Mucuna</taxon>
    </lineage>
</organism>
<feature type="region of interest" description="Disordered" evidence="1">
    <location>
        <begin position="1"/>
        <end position="22"/>
    </location>
</feature>
<dbReference type="OrthoDB" id="1709318at2759"/>
<evidence type="ECO:0000256" key="1">
    <source>
        <dbReference type="SAM" id="MobiDB-lite"/>
    </source>
</evidence>
<accession>A0A371G9U3</accession>
<evidence type="ECO:0000313" key="3">
    <source>
        <dbReference type="Proteomes" id="UP000257109"/>
    </source>
</evidence>
<feature type="compositionally biased region" description="Basic and acidic residues" evidence="1">
    <location>
        <begin position="12"/>
        <end position="22"/>
    </location>
</feature>
<proteinExistence type="predicted"/>
<dbReference type="PANTHER" id="PTHR48258">
    <property type="entry name" value="DUF4218 DOMAIN-CONTAINING PROTEIN-RELATED"/>
    <property type="match status" value="1"/>
</dbReference>
<sequence>MFATESMGVPKSRHEDKCGGKGTRDVTIKTMDILNKKNPRMNEKWIMNKHNKTFLKWFKGQILNNDTISETIKWLAHKPTFDVICWNNKSIVQNNGVMIVVKSMYFSTSKDKNLVMTFICYFGVIEEI</sequence>
<name>A0A371G9U3_MUCPR</name>
<keyword evidence="3" id="KW-1185">Reference proteome</keyword>
<dbReference type="AlphaFoldDB" id="A0A371G9U3"/>
<comment type="caution">
    <text evidence="2">The sequence shown here is derived from an EMBL/GenBank/DDBJ whole genome shotgun (WGS) entry which is preliminary data.</text>
</comment>
<protein>
    <submittedName>
        <fullName evidence="2">Uncharacterized protein</fullName>
    </submittedName>
</protein>
<feature type="non-terminal residue" evidence="2">
    <location>
        <position position="1"/>
    </location>
</feature>
<gene>
    <name evidence="2" type="ORF">CR513_31260</name>
</gene>
<dbReference type="PANTHER" id="PTHR48258:SF9">
    <property type="entry name" value="OS01G0348150 PROTEIN"/>
    <property type="match status" value="1"/>
</dbReference>
<dbReference type="Proteomes" id="UP000257109">
    <property type="component" value="Unassembled WGS sequence"/>
</dbReference>